<dbReference type="SUPFAM" id="SSF51735">
    <property type="entry name" value="NAD(P)-binding Rossmann-fold domains"/>
    <property type="match status" value="1"/>
</dbReference>
<dbReference type="PANTHER" id="PTHR43580">
    <property type="entry name" value="OXIDOREDUCTASE GLYR1-RELATED"/>
    <property type="match status" value="1"/>
</dbReference>
<gene>
    <name evidence="7" type="ORF">Aau02nite_30040</name>
</gene>
<evidence type="ECO:0000259" key="5">
    <source>
        <dbReference type="Pfam" id="PF03446"/>
    </source>
</evidence>
<feature type="domain" description="6-phosphogluconate dehydrogenase NADP-binding" evidence="5">
    <location>
        <begin position="22"/>
        <end position="175"/>
    </location>
</feature>
<comment type="similarity">
    <text evidence="1">Belongs to the HIBADH-related family.</text>
</comment>
<sequence>MNWPQPGAVAALYGTAMDHSGNVGFLGLGIMGEPMARNLAAAGVPVVGWSRTPRQVPGVSLAARPAEVFARARTVLLMLAGGEAIDEVLSRGGPTFAELVRGHTIVHMGTTAPEYSAALRDDVVAAGGRYVEAPVSGSRTPAVAGELVAMVAGDPAAVKEVRPLLAPMCREVVECGPVPQALLMKLSVNLFLISMVTGLAEATHFAQRHGLDLERLRGVLDAGPMASAVSRVKVDKLVSRDFSVQASIRDVLMNNRLIAEAARAAGIASPLLDACHQLFGEALTLGHGAEDMAAVVRAIEARTDG</sequence>
<dbReference type="InterPro" id="IPR029154">
    <property type="entry name" value="HIBADH-like_NADP-bd"/>
</dbReference>
<dbReference type="InterPro" id="IPR008927">
    <property type="entry name" value="6-PGluconate_DH-like_C_sf"/>
</dbReference>
<feature type="active site" evidence="4">
    <location>
        <position position="185"/>
    </location>
</feature>
<dbReference type="SUPFAM" id="SSF48179">
    <property type="entry name" value="6-phosphogluconate dehydrogenase C-terminal domain-like"/>
    <property type="match status" value="1"/>
</dbReference>
<dbReference type="InterPro" id="IPR013328">
    <property type="entry name" value="6PGD_dom2"/>
</dbReference>
<name>A0A919VJA4_9ACTN</name>
<dbReference type="Gene3D" id="3.40.50.720">
    <property type="entry name" value="NAD(P)-binding Rossmann-like Domain"/>
    <property type="match status" value="1"/>
</dbReference>
<dbReference type="AlphaFoldDB" id="A0A919VJA4"/>
<feature type="domain" description="3-hydroxyisobutyrate dehydrogenase-like NAD-binding" evidence="6">
    <location>
        <begin position="183"/>
        <end position="298"/>
    </location>
</feature>
<dbReference type="GO" id="GO:0016054">
    <property type="term" value="P:organic acid catabolic process"/>
    <property type="evidence" value="ECO:0007669"/>
    <property type="project" value="UniProtKB-ARBA"/>
</dbReference>
<evidence type="ECO:0000256" key="2">
    <source>
        <dbReference type="ARBA" id="ARBA00023002"/>
    </source>
</evidence>
<dbReference type="Pfam" id="PF03446">
    <property type="entry name" value="NAD_binding_2"/>
    <property type="match status" value="1"/>
</dbReference>
<dbReference type="PANTHER" id="PTHR43580:SF2">
    <property type="entry name" value="CYTOKINE-LIKE NUCLEAR FACTOR N-PAC"/>
    <property type="match status" value="1"/>
</dbReference>
<protein>
    <submittedName>
        <fullName evidence="7">2-hydroxy-3-oxopropionate reductase</fullName>
    </submittedName>
</protein>
<dbReference type="InterPro" id="IPR002204">
    <property type="entry name" value="3-OH-isobutyrate_DH-rel_CS"/>
</dbReference>
<keyword evidence="3" id="KW-0520">NAD</keyword>
<evidence type="ECO:0000256" key="1">
    <source>
        <dbReference type="ARBA" id="ARBA00009080"/>
    </source>
</evidence>
<dbReference type="InterPro" id="IPR015815">
    <property type="entry name" value="HIBADH-related"/>
</dbReference>
<dbReference type="GO" id="GO:0016491">
    <property type="term" value="F:oxidoreductase activity"/>
    <property type="evidence" value="ECO:0007669"/>
    <property type="project" value="UniProtKB-KW"/>
</dbReference>
<evidence type="ECO:0000256" key="3">
    <source>
        <dbReference type="ARBA" id="ARBA00023027"/>
    </source>
</evidence>
<reference evidence="7" key="1">
    <citation type="submission" date="2021-03" db="EMBL/GenBank/DDBJ databases">
        <title>Whole genome shotgun sequence of Actinoplanes auranticolor NBRC 12245.</title>
        <authorList>
            <person name="Komaki H."/>
            <person name="Tamura T."/>
        </authorList>
    </citation>
    <scope>NUCLEOTIDE SEQUENCE</scope>
    <source>
        <strain evidence="7">NBRC 12245</strain>
    </source>
</reference>
<dbReference type="InterPro" id="IPR051265">
    <property type="entry name" value="HIBADH-related_NP60_sf"/>
</dbReference>
<proteinExistence type="inferred from homology"/>
<evidence type="ECO:0000313" key="8">
    <source>
        <dbReference type="Proteomes" id="UP000681340"/>
    </source>
</evidence>
<dbReference type="InterPro" id="IPR006115">
    <property type="entry name" value="6PGDH_NADP-bd"/>
</dbReference>
<dbReference type="EMBL" id="BOQL01000024">
    <property type="protein sequence ID" value="GIM68080.1"/>
    <property type="molecule type" value="Genomic_DNA"/>
</dbReference>
<evidence type="ECO:0000259" key="6">
    <source>
        <dbReference type="Pfam" id="PF14833"/>
    </source>
</evidence>
<keyword evidence="8" id="KW-1185">Reference proteome</keyword>
<comment type="caution">
    <text evidence="7">The sequence shown here is derived from an EMBL/GenBank/DDBJ whole genome shotgun (WGS) entry which is preliminary data.</text>
</comment>
<dbReference type="GO" id="GO:0050661">
    <property type="term" value="F:NADP binding"/>
    <property type="evidence" value="ECO:0007669"/>
    <property type="project" value="InterPro"/>
</dbReference>
<dbReference type="PIRSF" id="PIRSF000103">
    <property type="entry name" value="HIBADH"/>
    <property type="match status" value="1"/>
</dbReference>
<evidence type="ECO:0000256" key="4">
    <source>
        <dbReference type="PIRSR" id="PIRSR000103-1"/>
    </source>
</evidence>
<evidence type="ECO:0000313" key="7">
    <source>
        <dbReference type="EMBL" id="GIM68080.1"/>
    </source>
</evidence>
<dbReference type="Proteomes" id="UP000681340">
    <property type="component" value="Unassembled WGS sequence"/>
</dbReference>
<organism evidence="7 8">
    <name type="scientific">Actinoplanes auranticolor</name>
    <dbReference type="NCBI Taxonomy" id="47988"/>
    <lineage>
        <taxon>Bacteria</taxon>
        <taxon>Bacillati</taxon>
        <taxon>Actinomycetota</taxon>
        <taxon>Actinomycetes</taxon>
        <taxon>Micromonosporales</taxon>
        <taxon>Micromonosporaceae</taxon>
        <taxon>Actinoplanes</taxon>
    </lineage>
</organism>
<dbReference type="PROSITE" id="PS00895">
    <property type="entry name" value="3_HYDROXYISOBUT_DH"/>
    <property type="match status" value="1"/>
</dbReference>
<dbReference type="GO" id="GO:0051287">
    <property type="term" value="F:NAD binding"/>
    <property type="evidence" value="ECO:0007669"/>
    <property type="project" value="InterPro"/>
</dbReference>
<accession>A0A919VJA4</accession>
<keyword evidence="2" id="KW-0560">Oxidoreductase</keyword>
<dbReference type="Pfam" id="PF14833">
    <property type="entry name" value="NAD_binding_11"/>
    <property type="match status" value="1"/>
</dbReference>
<dbReference type="InterPro" id="IPR036291">
    <property type="entry name" value="NAD(P)-bd_dom_sf"/>
</dbReference>
<dbReference type="Gene3D" id="1.10.1040.10">
    <property type="entry name" value="N-(1-d-carboxylethyl)-l-norvaline Dehydrogenase, domain 2"/>
    <property type="match status" value="1"/>
</dbReference>